<dbReference type="AlphaFoldDB" id="E3H9K0"/>
<sequence>MKYKKNRKLITEGNLYRVIFSIALPLMVSTLVQRAYTLTDMYFLGRLGSLQVAAITFVDPIITAILNMGLGLSVPMIATVSQSIGAQKYDTAKKSIGNLIYVAFITSLIIGVSGLLFSTAILKLLNLEGRLLSLSSDYLKVVLLGTIFTFINTCYISIKQAEGDSMKPLYMNVTALMLNILLNPIFIFQMNLGIIGAALATVLSKCLLSIYGIWDTFKGSGLKIEKKHLTINKEEFKRMVALGLPAIITKIASPLGNMLINSQALSYGPALIASVGLGNKINSIVFSLNSTLCTAMTTITGQNLGNKTPERIKEAFKKMLMLIFFLGTLGLSVVLLFSKEIVGLFSNDPEVIKTTTEFLRVTFPTVFMWGIYQAISGIYQGAGYTKISMYITLIRLWIIRIPLIFILAVFIGEKSLWYSTAIATNSIGVIAIIFYLSNSWMKNNKYITV</sequence>
<dbReference type="Pfam" id="PF01554">
    <property type="entry name" value="MatE"/>
    <property type="match status" value="2"/>
</dbReference>
<evidence type="ECO:0000256" key="2">
    <source>
        <dbReference type="ARBA" id="ARBA00022448"/>
    </source>
</evidence>
<feature type="transmembrane region" description="Helical" evidence="7">
    <location>
        <begin position="138"/>
        <end position="157"/>
    </location>
</feature>
<organism evidence="8 9">
    <name type="scientific">Ilyobacter polytropus (strain ATCC 51220 / DSM 2926 / LMG 16218 / CuHBu1)</name>
    <dbReference type="NCBI Taxonomy" id="572544"/>
    <lineage>
        <taxon>Bacteria</taxon>
        <taxon>Fusobacteriati</taxon>
        <taxon>Fusobacteriota</taxon>
        <taxon>Fusobacteriia</taxon>
        <taxon>Fusobacteriales</taxon>
        <taxon>Fusobacteriaceae</taxon>
        <taxon>Ilyobacter</taxon>
    </lineage>
</organism>
<dbReference type="eggNOG" id="COG0534">
    <property type="taxonomic scope" value="Bacteria"/>
</dbReference>
<evidence type="ECO:0000256" key="1">
    <source>
        <dbReference type="ARBA" id="ARBA00004651"/>
    </source>
</evidence>
<feature type="transmembrane region" description="Helical" evidence="7">
    <location>
        <begin position="169"/>
        <end position="188"/>
    </location>
</feature>
<dbReference type="PANTHER" id="PTHR43549">
    <property type="entry name" value="MULTIDRUG RESISTANCE PROTEIN YPNP-RELATED"/>
    <property type="match status" value="1"/>
</dbReference>
<feature type="transmembrane region" description="Helical" evidence="7">
    <location>
        <begin position="99"/>
        <end position="118"/>
    </location>
</feature>
<dbReference type="EMBL" id="CP002281">
    <property type="protein sequence ID" value="ADO83389.1"/>
    <property type="molecule type" value="Genomic_DNA"/>
</dbReference>
<dbReference type="STRING" id="572544.Ilyop_1611"/>
<dbReference type="KEGG" id="ipo:Ilyop_1611"/>
<dbReference type="InterPro" id="IPR002528">
    <property type="entry name" value="MATE_fam"/>
</dbReference>
<keyword evidence="3" id="KW-1003">Cell membrane</keyword>
<dbReference type="GO" id="GO:0005886">
    <property type="term" value="C:plasma membrane"/>
    <property type="evidence" value="ECO:0007669"/>
    <property type="project" value="UniProtKB-SubCell"/>
</dbReference>
<keyword evidence="2" id="KW-0813">Transport</keyword>
<keyword evidence="5 7" id="KW-1133">Transmembrane helix</keyword>
<dbReference type="RefSeq" id="WP_013388056.1">
    <property type="nucleotide sequence ID" value="NC_014632.1"/>
</dbReference>
<feature type="transmembrane region" description="Helical" evidence="7">
    <location>
        <begin position="194"/>
        <end position="214"/>
    </location>
</feature>
<keyword evidence="9" id="KW-1185">Reference proteome</keyword>
<keyword evidence="4 7" id="KW-0812">Transmembrane</keyword>
<accession>E3H9K0</accession>
<dbReference type="Proteomes" id="UP000006875">
    <property type="component" value="Chromosome"/>
</dbReference>
<evidence type="ECO:0000256" key="7">
    <source>
        <dbReference type="SAM" id="Phobius"/>
    </source>
</evidence>
<dbReference type="NCBIfam" id="TIGR00797">
    <property type="entry name" value="matE"/>
    <property type="match status" value="1"/>
</dbReference>
<feature type="transmembrane region" description="Helical" evidence="7">
    <location>
        <begin position="417"/>
        <end position="436"/>
    </location>
</feature>
<protein>
    <submittedName>
        <fullName evidence="8">MATE efflux family protein</fullName>
    </submittedName>
</protein>
<dbReference type="GO" id="GO:0015297">
    <property type="term" value="F:antiporter activity"/>
    <property type="evidence" value="ECO:0007669"/>
    <property type="project" value="InterPro"/>
</dbReference>
<feature type="transmembrane region" description="Helical" evidence="7">
    <location>
        <begin position="15"/>
        <end position="32"/>
    </location>
</feature>
<dbReference type="GO" id="GO:0042910">
    <property type="term" value="F:xenobiotic transmembrane transporter activity"/>
    <property type="evidence" value="ECO:0007669"/>
    <property type="project" value="InterPro"/>
</dbReference>
<evidence type="ECO:0000313" key="8">
    <source>
        <dbReference type="EMBL" id="ADO83389.1"/>
    </source>
</evidence>
<reference evidence="8 9" key="1">
    <citation type="journal article" date="2010" name="Stand. Genomic Sci.">
        <title>Complete genome sequence of Ilyobacter polytropus type strain (CuHbu1).</title>
        <authorList>
            <person name="Sikorski J."/>
            <person name="Chertkov O."/>
            <person name="Lapidus A."/>
            <person name="Nolan M."/>
            <person name="Lucas S."/>
            <person name="Del Rio T.G."/>
            <person name="Tice H."/>
            <person name="Cheng J.F."/>
            <person name="Tapia R."/>
            <person name="Han C."/>
            <person name="Goodwin L."/>
            <person name="Pitluck S."/>
            <person name="Liolios K."/>
            <person name="Ivanova N."/>
            <person name="Mavromatis K."/>
            <person name="Mikhailova N."/>
            <person name="Pati A."/>
            <person name="Chen A."/>
            <person name="Palaniappan K."/>
            <person name="Land M."/>
            <person name="Hauser L."/>
            <person name="Chang Y.J."/>
            <person name="Jeffries C.D."/>
            <person name="Brambilla E."/>
            <person name="Yasawong M."/>
            <person name="Rohde M."/>
            <person name="Pukall R."/>
            <person name="Spring S."/>
            <person name="Goker M."/>
            <person name="Woyke T."/>
            <person name="Bristow J."/>
            <person name="Eisen J.A."/>
            <person name="Markowitz V."/>
            <person name="Hugenholtz P."/>
            <person name="Kyrpides N.C."/>
            <person name="Klenk H.P."/>
        </authorList>
    </citation>
    <scope>NUCLEOTIDE SEQUENCE [LARGE SCALE GENOMIC DNA]</scope>
    <source>
        <strain evidence="9">ATCC 51220 / DSM 2926 / LMG 16218 / CuHBu1</strain>
    </source>
</reference>
<comment type="subcellular location">
    <subcellularLocation>
        <location evidence="1">Cell membrane</location>
        <topology evidence="1">Multi-pass membrane protein</topology>
    </subcellularLocation>
</comment>
<keyword evidence="6 7" id="KW-0472">Membrane</keyword>
<gene>
    <name evidence="8" type="ordered locus">Ilyop_1611</name>
</gene>
<feature type="transmembrane region" description="Helical" evidence="7">
    <location>
        <begin position="319"/>
        <end position="338"/>
    </location>
</feature>
<evidence type="ECO:0000256" key="5">
    <source>
        <dbReference type="ARBA" id="ARBA00022989"/>
    </source>
</evidence>
<feature type="transmembrane region" description="Helical" evidence="7">
    <location>
        <begin position="358"/>
        <end position="375"/>
    </location>
</feature>
<feature type="transmembrane region" description="Helical" evidence="7">
    <location>
        <begin position="52"/>
        <end position="78"/>
    </location>
</feature>
<dbReference type="HOGENOM" id="CLU_012893_0_1_0"/>
<evidence type="ECO:0000256" key="4">
    <source>
        <dbReference type="ARBA" id="ARBA00022692"/>
    </source>
</evidence>
<dbReference type="PIRSF" id="PIRSF006603">
    <property type="entry name" value="DinF"/>
    <property type="match status" value="1"/>
</dbReference>
<dbReference type="CDD" id="cd13138">
    <property type="entry name" value="MATE_yoeA_like"/>
    <property type="match status" value="1"/>
</dbReference>
<name>E3H9K0_ILYPC</name>
<dbReference type="InterPro" id="IPR052031">
    <property type="entry name" value="Membrane_Transporter-Flippase"/>
</dbReference>
<proteinExistence type="predicted"/>
<evidence type="ECO:0000256" key="6">
    <source>
        <dbReference type="ARBA" id="ARBA00023136"/>
    </source>
</evidence>
<evidence type="ECO:0000256" key="3">
    <source>
        <dbReference type="ARBA" id="ARBA00022475"/>
    </source>
</evidence>
<feature type="transmembrane region" description="Helical" evidence="7">
    <location>
        <begin position="387"/>
        <end position="411"/>
    </location>
</feature>
<dbReference type="InterPro" id="IPR048279">
    <property type="entry name" value="MdtK-like"/>
</dbReference>
<evidence type="ECO:0000313" key="9">
    <source>
        <dbReference type="Proteomes" id="UP000006875"/>
    </source>
</evidence>
<dbReference type="PANTHER" id="PTHR43549:SF2">
    <property type="entry name" value="MULTIDRUG RESISTANCE PROTEIN NORM-RELATED"/>
    <property type="match status" value="1"/>
</dbReference>